<evidence type="ECO:0000313" key="2">
    <source>
        <dbReference type="EnsemblPlants" id="EMT21660"/>
    </source>
</evidence>
<feature type="region of interest" description="Disordered" evidence="1">
    <location>
        <begin position="1"/>
        <end position="46"/>
    </location>
</feature>
<name>M8BA05_AEGTA</name>
<reference evidence="2" key="1">
    <citation type="submission" date="2015-06" db="UniProtKB">
        <authorList>
            <consortium name="EnsemblPlants"/>
        </authorList>
    </citation>
    <scope>IDENTIFICATION</scope>
</reference>
<evidence type="ECO:0000256" key="1">
    <source>
        <dbReference type="SAM" id="MobiDB-lite"/>
    </source>
</evidence>
<dbReference type="EnsemblPlants" id="EMT21660">
    <property type="protein sequence ID" value="EMT21660"/>
    <property type="gene ID" value="F775_24070"/>
</dbReference>
<protein>
    <submittedName>
        <fullName evidence="2">Uncharacterized protein</fullName>
    </submittedName>
</protein>
<organism evidence="2">
    <name type="scientific">Aegilops tauschii</name>
    <name type="common">Tausch's goatgrass</name>
    <name type="synonym">Aegilops squarrosa</name>
    <dbReference type="NCBI Taxonomy" id="37682"/>
    <lineage>
        <taxon>Eukaryota</taxon>
        <taxon>Viridiplantae</taxon>
        <taxon>Streptophyta</taxon>
        <taxon>Embryophyta</taxon>
        <taxon>Tracheophyta</taxon>
        <taxon>Spermatophyta</taxon>
        <taxon>Magnoliopsida</taxon>
        <taxon>Liliopsida</taxon>
        <taxon>Poales</taxon>
        <taxon>Poaceae</taxon>
        <taxon>BOP clade</taxon>
        <taxon>Pooideae</taxon>
        <taxon>Triticodae</taxon>
        <taxon>Triticeae</taxon>
        <taxon>Triticinae</taxon>
        <taxon>Aegilops</taxon>
    </lineage>
</organism>
<accession>M8BA05</accession>
<dbReference type="AlphaFoldDB" id="M8BA05"/>
<proteinExistence type="predicted"/>
<sequence length="150" mass="16173">MPSGAPLKPHLIGSSPRAPSPPPMLLSVRGNRTEEEDQEGRRDEGGGRAVHVAAAVFLALSVRAAALHLLGISVWSAVLLSFQVCAENPRCGDLNNVPSLPAVAYMLLRNKFFLTTSTLTAAEESRDKTTTKLLIRLQVQTVGFAWSNLR</sequence>